<comment type="caution">
    <text evidence="14">The sequence shown here is derived from an EMBL/GenBank/DDBJ whole genome shotgun (WGS) entry which is preliminary data.</text>
</comment>
<feature type="transmembrane region" description="Helical" evidence="12">
    <location>
        <begin position="6"/>
        <end position="27"/>
    </location>
</feature>
<comment type="function">
    <text evidence="12">Catalyzes the transfer of the GlcNAc-1-phosphate moiety from UDP-GlcNAc onto the carrier lipid undecaprenyl phosphate (C55-P), yielding GlcNAc-pyrophosphoryl-undecaprenyl (GlcNAc-PP-C55).</text>
</comment>
<dbReference type="STRING" id="2034155.BMI79_11610"/>
<dbReference type="EMBL" id="MOXD01000005">
    <property type="protein sequence ID" value="OMQ23070.1"/>
    <property type="molecule type" value="Genomic_DNA"/>
</dbReference>
<dbReference type="GO" id="GO:0009246">
    <property type="term" value="P:enterobacterial common antigen biosynthetic process"/>
    <property type="evidence" value="ECO:0007669"/>
    <property type="project" value="UniProtKB-UniRule"/>
</dbReference>
<comment type="similarity">
    <text evidence="12">Belongs to the glycosyltransferase 4 family. WecA subfamily.</text>
</comment>
<dbReference type="PANTHER" id="PTHR22926">
    <property type="entry name" value="PHOSPHO-N-ACETYLMURAMOYL-PENTAPEPTIDE-TRANSFERASE"/>
    <property type="match status" value="1"/>
</dbReference>
<dbReference type="GO" id="GO:0016757">
    <property type="term" value="F:glycosyltransferase activity"/>
    <property type="evidence" value="ECO:0007669"/>
    <property type="project" value="UniProtKB-KW"/>
</dbReference>
<dbReference type="HAMAP" id="MF_02030">
    <property type="entry name" value="WecA_Gammaproteo"/>
    <property type="match status" value="1"/>
</dbReference>
<evidence type="ECO:0000256" key="4">
    <source>
        <dbReference type="ARBA" id="ARBA00022676"/>
    </source>
</evidence>
<dbReference type="GO" id="GO:0036380">
    <property type="term" value="F:UDP-N-acetylglucosamine-undecaprenyl-phosphate N-acetylglucosaminephosphotransferase activity"/>
    <property type="evidence" value="ECO:0007669"/>
    <property type="project" value="UniProtKB-UniRule"/>
</dbReference>
<name>A0A1S8CJW6_9GAMM</name>
<feature type="transmembrane region" description="Helical" evidence="12">
    <location>
        <begin position="314"/>
        <end position="335"/>
    </location>
</feature>
<dbReference type="InterPro" id="IPR012750">
    <property type="entry name" value="ECA_WecA-rel"/>
</dbReference>
<keyword evidence="11 12" id="KW-0464">Manganese</keyword>
<feature type="transmembrane region" description="Helical" evidence="12">
    <location>
        <begin position="63"/>
        <end position="83"/>
    </location>
</feature>
<reference evidence="14 15" key="1">
    <citation type="submission" date="2016-11" db="EMBL/GenBank/DDBJ databases">
        <title>Rahnella oryzae sp. nov., isolated from rice root.</title>
        <authorList>
            <person name="Zhang X.-X."/>
            <person name="Zhang J."/>
        </authorList>
    </citation>
    <scope>NUCLEOTIDE SEQUENCE [LARGE SCALE GENOMIC DNA]</scope>
    <source>
        <strain evidence="14 15">J11-6</strain>
    </source>
</reference>
<evidence type="ECO:0000256" key="1">
    <source>
        <dbReference type="ARBA" id="ARBA00004651"/>
    </source>
</evidence>
<evidence type="ECO:0000256" key="6">
    <source>
        <dbReference type="ARBA" id="ARBA00022692"/>
    </source>
</evidence>
<feature type="transmembrane region" description="Helical" evidence="12">
    <location>
        <begin position="240"/>
        <end position="257"/>
    </location>
</feature>
<evidence type="ECO:0000256" key="10">
    <source>
        <dbReference type="ARBA" id="ARBA00023136"/>
    </source>
</evidence>
<dbReference type="RefSeq" id="WP_076942359.1">
    <property type="nucleotide sequence ID" value="NZ_MOXD01000005.1"/>
</dbReference>
<dbReference type="GO" id="GO:0044038">
    <property type="term" value="P:cell wall macromolecule biosynthetic process"/>
    <property type="evidence" value="ECO:0007669"/>
    <property type="project" value="TreeGrafter"/>
</dbReference>
<dbReference type="EC" id="2.7.8.33" evidence="12"/>
<evidence type="ECO:0000256" key="2">
    <source>
        <dbReference type="ARBA" id="ARBA00022475"/>
    </source>
</evidence>
<feature type="transmembrane region" description="Helical" evidence="12">
    <location>
        <begin position="207"/>
        <end position="228"/>
    </location>
</feature>
<evidence type="ECO:0000313" key="15">
    <source>
        <dbReference type="Proteomes" id="UP000216021"/>
    </source>
</evidence>
<gene>
    <name evidence="12" type="primary">wecA</name>
    <name evidence="14" type="ORF">BMI79_11610</name>
</gene>
<feature type="transmembrane region" description="Helical" evidence="12">
    <location>
        <begin position="289"/>
        <end position="308"/>
    </location>
</feature>
<comment type="cofactor">
    <cofactor evidence="12 13">
        <name>Mg(2+)</name>
        <dbReference type="ChEBI" id="CHEBI:18420"/>
    </cofactor>
</comment>
<dbReference type="PANTHER" id="PTHR22926:SF3">
    <property type="entry name" value="UNDECAPRENYL-PHOSPHATE ALPHA-N-ACETYLGLUCOSAMINYL 1-PHOSPHATE TRANSFERASE"/>
    <property type="match status" value="1"/>
</dbReference>
<dbReference type="OrthoDB" id="9783652at2"/>
<proteinExistence type="inferred from homology"/>
<evidence type="ECO:0000256" key="3">
    <source>
        <dbReference type="ARBA" id="ARBA00022519"/>
    </source>
</evidence>
<evidence type="ECO:0000256" key="12">
    <source>
        <dbReference type="HAMAP-Rule" id="MF_02030"/>
    </source>
</evidence>
<dbReference type="GO" id="GO:0009243">
    <property type="term" value="P:O antigen biosynthetic process"/>
    <property type="evidence" value="ECO:0007669"/>
    <property type="project" value="UniProtKB-UniRule"/>
</dbReference>
<sequence length="360" mass="39250">MQESMVVFVGALLMLLGARKIAFYIGLVDKPSARKKHDGHIPLVGGVSIYLALWVLYVLHPDWMPQFSLYMICATVLLVVGVLDDRFDLPVLPRVGVQALVAGAMMWSGLVLTSLGYVSADIELVLGVFGYSVTLFAVWGAINAFNMVDGIDGLLGALSCVTFGALAAMFQLGGNYELSRWCLCLLVASLPYIMLNLGIPFGKRFKVFMGDAGSTLIGFTVIWLLVLATQGDKAVMRPVSALWVIAVPLMDMAAIMVRRIRRGDSPFKPDREHLHHILMRAGLGPRQTLLAIIAFSTLLAAVGIIGDNAGVPELLMLVGFLVVFAAYFWSIIRVWKILTWIRKPGHKQGMSEIGNSPSSK</sequence>
<keyword evidence="13" id="KW-0479">Metal-binding</keyword>
<comment type="pathway">
    <text evidence="12">Bacterial outer membrane biogenesis; LPS O-antigen biosynthesis.</text>
</comment>
<comment type="subcellular location">
    <subcellularLocation>
        <location evidence="12">Cell inner membrane</location>
        <topology evidence="12">Multi-pass membrane protein</topology>
    </subcellularLocation>
    <subcellularLocation>
        <location evidence="1">Cell membrane</location>
        <topology evidence="1">Multi-pass membrane protein</topology>
    </subcellularLocation>
</comment>
<keyword evidence="8 12" id="KW-0448">Lipopolysaccharide biosynthesis</keyword>
<organism evidence="14 15">
    <name type="scientific">Serratia oryzae</name>
    <dbReference type="NCBI Taxonomy" id="2034155"/>
    <lineage>
        <taxon>Bacteria</taxon>
        <taxon>Pseudomonadati</taxon>
        <taxon>Pseudomonadota</taxon>
        <taxon>Gammaproteobacteria</taxon>
        <taxon>Enterobacterales</taxon>
        <taxon>Yersiniaceae</taxon>
        <taxon>Serratia</taxon>
    </lineage>
</organism>
<dbReference type="GO" id="GO:0009276">
    <property type="term" value="C:Gram-negative-bacterium-type cell wall"/>
    <property type="evidence" value="ECO:0007669"/>
    <property type="project" value="InterPro"/>
</dbReference>
<dbReference type="CDD" id="cd06853">
    <property type="entry name" value="GT_WecA_like"/>
    <property type="match status" value="1"/>
</dbReference>
<evidence type="ECO:0000313" key="14">
    <source>
        <dbReference type="EMBL" id="OMQ23070.1"/>
    </source>
</evidence>
<protein>
    <recommendedName>
        <fullName evidence="12">Undecaprenyl-phosphate alpha-N-acetylglucosaminyl 1-phosphate transferase</fullName>
        <ecNumber evidence="12">2.7.8.33</ecNumber>
    </recommendedName>
    <alternativeName>
        <fullName evidence="12">UDP-GlcNAc:undecaprenyl-phosphate GlcNAc-1-phosphate transferase</fullName>
    </alternativeName>
    <alternativeName>
        <fullName evidence="12">Undecaprenyl-phosphate GlcNAc-1-phosphate transferase</fullName>
    </alternativeName>
</protein>
<keyword evidence="10 12" id="KW-0472">Membrane</keyword>
<dbReference type="Pfam" id="PF00953">
    <property type="entry name" value="Glycos_transf_4"/>
    <property type="match status" value="1"/>
</dbReference>
<keyword evidence="9 12" id="KW-1133">Transmembrane helix</keyword>
<keyword evidence="5 12" id="KW-0808">Transferase</keyword>
<keyword evidence="15" id="KW-1185">Reference proteome</keyword>
<accession>A0A1S8CJW6</accession>
<dbReference type="Proteomes" id="UP000216021">
    <property type="component" value="Unassembled WGS sequence"/>
</dbReference>
<dbReference type="UniPathway" id="UPA00281"/>
<evidence type="ECO:0000256" key="9">
    <source>
        <dbReference type="ARBA" id="ARBA00022989"/>
    </source>
</evidence>
<feature type="transmembrane region" description="Helical" evidence="12">
    <location>
        <begin position="124"/>
        <end position="142"/>
    </location>
</feature>
<keyword evidence="3 12" id="KW-0997">Cell inner membrane</keyword>
<dbReference type="GO" id="GO:0005886">
    <property type="term" value="C:plasma membrane"/>
    <property type="evidence" value="ECO:0007669"/>
    <property type="project" value="UniProtKB-SubCell"/>
</dbReference>
<keyword evidence="7 12" id="KW-0460">Magnesium</keyword>
<evidence type="ECO:0000256" key="13">
    <source>
        <dbReference type="PIRSR" id="PIRSR600715-1"/>
    </source>
</evidence>
<evidence type="ECO:0000256" key="11">
    <source>
        <dbReference type="ARBA" id="ARBA00023211"/>
    </source>
</evidence>
<keyword evidence="2 12" id="KW-1003">Cell membrane</keyword>
<keyword evidence="4 12" id="KW-0328">Glycosyltransferase</keyword>
<evidence type="ECO:0000256" key="8">
    <source>
        <dbReference type="ARBA" id="ARBA00022985"/>
    </source>
</evidence>
<comment type="catalytic activity">
    <reaction evidence="12">
        <text>di-trans,octa-cis-undecaprenyl phosphate + UDP-N-acetyl-alpha-D-glucosamine = N-acetyl-alpha-D-glucosaminyl-di-trans,octa-cis-undecaprenyl diphosphate + UMP</text>
        <dbReference type="Rhea" id="RHEA:28090"/>
        <dbReference type="ChEBI" id="CHEBI:57705"/>
        <dbReference type="ChEBI" id="CHEBI:57865"/>
        <dbReference type="ChEBI" id="CHEBI:60392"/>
        <dbReference type="ChEBI" id="CHEBI:62959"/>
        <dbReference type="EC" id="2.7.8.33"/>
    </reaction>
</comment>
<feature type="transmembrane region" description="Helical" evidence="12">
    <location>
        <begin position="178"/>
        <end position="195"/>
    </location>
</feature>
<feature type="transmembrane region" description="Helical" evidence="12">
    <location>
        <begin position="154"/>
        <end position="172"/>
    </location>
</feature>
<dbReference type="GO" id="GO:0000287">
    <property type="term" value="F:magnesium ion binding"/>
    <property type="evidence" value="ECO:0007669"/>
    <property type="project" value="InterPro"/>
</dbReference>
<dbReference type="UniPathway" id="UPA00566"/>
<dbReference type="InterPro" id="IPR000715">
    <property type="entry name" value="Glycosyl_transferase_4"/>
</dbReference>
<comment type="pathway">
    <text evidence="12">Bacterial outer membrane biogenesis; enterobacterial common antigen biosynthesis.</text>
</comment>
<feature type="transmembrane region" description="Helical" evidence="12">
    <location>
        <begin position="39"/>
        <end position="57"/>
    </location>
</feature>
<keyword evidence="6 12" id="KW-0812">Transmembrane</keyword>
<evidence type="ECO:0000256" key="5">
    <source>
        <dbReference type="ARBA" id="ARBA00022679"/>
    </source>
</evidence>
<comment type="cofactor">
    <cofactor evidence="12">
        <name>Mn(2+)</name>
        <dbReference type="ChEBI" id="CHEBI:29035"/>
    </cofactor>
</comment>
<feature type="binding site" evidence="13">
    <location>
        <position position="146"/>
    </location>
    <ligand>
        <name>Mg(2+)</name>
        <dbReference type="ChEBI" id="CHEBI:18420"/>
    </ligand>
</feature>
<dbReference type="NCBIfam" id="TIGR02380">
    <property type="entry name" value="ECA_wecA"/>
    <property type="match status" value="1"/>
</dbReference>
<dbReference type="GO" id="GO:0071555">
    <property type="term" value="P:cell wall organization"/>
    <property type="evidence" value="ECO:0007669"/>
    <property type="project" value="TreeGrafter"/>
</dbReference>
<evidence type="ECO:0000256" key="7">
    <source>
        <dbReference type="ARBA" id="ARBA00022842"/>
    </source>
</evidence>
<dbReference type="AlphaFoldDB" id="A0A1S8CJW6"/>
<feature type="binding site" evidence="13">
    <location>
        <position position="211"/>
    </location>
    <ligand>
        <name>Mg(2+)</name>
        <dbReference type="ChEBI" id="CHEBI:18420"/>
    </ligand>
</feature>
<feature type="transmembrane region" description="Helical" evidence="12">
    <location>
        <begin position="95"/>
        <end position="118"/>
    </location>
</feature>
<dbReference type="GO" id="GO:0030145">
    <property type="term" value="F:manganese ion binding"/>
    <property type="evidence" value="ECO:0007669"/>
    <property type="project" value="InterPro"/>
</dbReference>